<evidence type="ECO:0000256" key="1">
    <source>
        <dbReference type="ARBA" id="ARBA00006745"/>
    </source>
</evidence>
<evidence type="ECO:0000259" key="3">
    <source>
        <dbReference type="Pfam" id="PF01979"/>
    </source>
</evidence>
<accession>A0ABZ0PLZ6</accession>
<dbReference type="EMBL" id="CP137852">
    <property type="protein sequence ID" value="WPB86759.1"/>
    <property type="molecule type" value="Genomic_DNA"/>
</dbReference>
<evidence type="ECO:0000313" key="4">
    <source>
        <dbReference type="EMBL" id="WPB86759.1"/>
    </source>
</evidence>
<proteinExistence type="inferred from homology"/>
<protein>
    <submittedName>
        <fullName evidence="4">Amidohydrolase family protein</fullName>
    </submittedName>
</protein>
<dbReference type="Gene3D" id="2.30.40.10">
    <property type="entry name" value="Urease, subunit C, domain 1"/>
    <property type="match status" value="1"/>
</dbReference>
<dbReference type="InterPro" id="IPR032466">
    <property type="entry name" value="Metal_Hydrolase"/>
</dbReference>
<dbReference type="InterPro" id="IPR006680">
    <property type="entry name" value="Amidohydro-rel"/>
</dbReference>
<feature type="domain" description="Amidohydrolase-related" evidence="3">
    <location>
        <begin position="56"/>
        <end position="410"/>
    </location>
</feature>
<dbReference type="InterPro" id="IPR011059">
    <property type="entry name" value="Metal-dep_hydrolase_composite"/>
</dbReference>
<reference evidence="4 5" key="1">
    <citation type="submission" date="2023-11" db="EMBL/GenBank/DDBJ databases">
        <title>Arctic aerobic anoxygenic photoheterotroph Sediminicoccus rosea KRV36 adapts its photosynthesis to long days of polar summer.</title>
        <authorList>
            <person name="Tomasch J."/>
            <person name="Kopejtka K."/>
            <person name="Bily T."/>
            <person name="Gardiner A.T."/>
            <person name="Gardian Z."/>
            <person name="Shivaramu S."/>
            <person name="Koblizek M."/>
            <person name="Engelhardt F."/>
            <person name="Kaftan D."/>
        </authorList>
    </citation>
    <scope>NUCLEOTIDE SEQUENCE [LARGE SCALE GENOMIC DNA]</scope>
    <source>
        <strain evidence="4 5">R-30</strain>
    </source>
</reference>
<dbReference type="Gene3D" id="3.20.20.140">
    <property type="entry name" value="Metal-dependent hydrolases"/>
    <property type="match status" value="1"/>
</dbReference>
<organism evidence="4 5">
    <name type="scientific">Sediminicoccus rosea</name>
    <dbReference type="NCBI Taxonomy" id="1225128"/>
    <lineage>
        <taxon>Bacteria</taxon>
        <taxon>Pseudomonadati</taxon>
        <taxon>Pseudomonadota</taxon>
        <taxon>Alphaproteobacteria</taxon>
        <taxon>Acetobacterales</taxon>
        <taxon>Roseomonadaceae</taxon>
        <taxon>Sediminicoccus</taxon>
    </lineage>
</organism>
<dbReference type="Proteomes" id="UP001305521">
    <property type="component" value="Chromosome"/>
</dbReference>
<sequence length="445" mass="46815">MQPDLILTDAMLVTHGEAPIPRAFVAMGGGKILDCGPMERLPPSDAPKLSLPGRLLTPGLINIHTHAVLSLMRGIAVDMGFAPAYTPGVPHGHEINAEEALALARLGAMEALLMGSTVMVDSYVHGEVTLPAIADLGLRIWACGRLHDVDFSRVHLADWRHVPEIGAGRLAEVEALIAQFHGSHGGRAHVIVAPHAPDTCSAALLRRAADLARDAKLLTTTHLSQSQLENAEIQRRDGCSPTQLLERCGLLDDRLIAAHCIHMSPDDVARFGAAGATVAHVPKGNATGGAIANTPALRAAGARIALGTDNLTQDMAEQMRWALATARIRVGSVGEGWQPEDAFAMATVNGAAALGKSGRLGQLAPGFAADVVAWDFRRAHLTPLLDPLGTLVHDANGRDVEHVWIAGRQVVEAGRPTQADEAAVRAAAQSAAEGLWARARAMMAA</sequence>
<gene>
    <name evidence="4" type="ORF">R9Z33_07725</name>
</gene>
<evidence type="ECO:0000313" key="5">
    <source>
        <dbReference type="Proteomes" id="UP001305521"/>
    </source>
</evidence>
<comment type="similarity">
    <text evidence="1">Belongs to the metallo-dependent hydrolases superfamily. ATZ/TRZ family.</text>
</comment>
<dbReference type="Pfam" id="PF01979">
    <property type="entry name" value="Amidohydro_1"/>
    <property type="match status" value="1"/>
</dbReference>
<keyword evidence="5" id="KW-1185">Reference proteome</keyword>
<dbReference type="PANTHER" id="PTHR43794">
    <property type="entry name" value="AMINOHYDROLASE SSNA-RELATED"/>
    <property type="match status" value="1"/>
</dbReference>
<dbReference type="PANTHER" id="PTHR43794:SF11">
    <property type="entry name" value="AMIDOHYDROLASE-RELATED DOMAIN-CONTAINING PROTEIN"/>
    <property type="match status" value="1"/>
</dbReference>
<evidence type="ECO:0000256" key="2">
    <source>
        <dbReference type="ARBA" id="ARBA00022801"/>
    </source>
</evidence>
<dbReference type="RefSeq" id="WP_318650727.1">
    <property type="nucleotide sequence ID" value="NZ_CP137852.1"/>
</dbReference>
<keyword evidence="2" id="KW-0378">Hydrolase</keyword>
<dbReference type="SUPFAM" id="SSF51556">
    <property type="entry name" value="Metallo-dependent hydrolases"/>
    <property type="match status" value="1"/>
</dbReference>
<name>A0ABZ0PLZ6_9PROT</name>
<dbReference type="InterPro" id="IPR050287">
    <property type="entry name" value="MTA/SAH_deaminase"/>
</dbReference>
<dbReference type="SUPFAM" id="SSF51338">
    <property type="entry name" value="Composite domain of metallo-dependent hydrolases"/>
    <property type="match status" value="2"/>
</dbReference>